<sequence>MDDARILIIDDDPDIVTAARLLLKRDYRHIESLDQPEGLPERLEAGPLDVILLDMNFGPGASSGAEGLEWIERIRAIDPDVIIIMITAHGGLATAVEAMKRGANDFISKPWANERLLATIANALALARSRRESLALRGRTVALMEDAARPDHQIIGDSPEMAQVLKRITQAGPTDANVLLLGENGVGKELVARALHRASRRAGEVFLSVDCGAIPESLFESEMFGHKKGAFTGANADRVGRFEAASGGTLFLDEIGNLPLGQQAKLLRALESRTIMPLGARRSVSIDVRLISATNIPLEALGDPARFRSDLYFRLNTIEIHLPPLRDRRQDIAPLALHYLEKAERHYGKAPKPLSEAARAHLMAHDWPGNVRALRHAAERAVIFSQTDHYQPQDFALPHHPPSMPEHPAPDDLNLDRLERQTIKQALLQHGYNISRAAKALGLTRAALYRRMEKHGL</sequence>
<dbReference type="InterPro" id="IPR003593">
    <property type="entry name" value="AAA+_ATPase"/>
</dbReference>
<keyword evidence="4" id="KW-0805">Transcription regulation</keyword>
<dbReference type="GO" id="GO:0005524">
    <property type="term" value="F:ATP binding"/>
    <property type="evidence" value="ECO:0007669"/>
    <property type="project" value="UniProtKB-KW"/>
</dbReference>
<evidence type="ECO:0000256" key="6">
    <source>
        <dbReference type="ARBA" id="ARBA00023163"/>
    </source>
</evidence>
<dbReference type="Gene3D" id="1.10.8.60">
    <property type="match status" value="1"/>
</dbReference>
<dbReference type="PROSITE" id="PS50110">
    <property type="entry name" value="RESPONSE_REGULATORY"/>
    <property type="match status" value="1"/>
</dbReference>
<dbReference type="InterPro" id="IPR001789">
    <property type="entry name" value="Sig_transdc_resp-reg_receiver"/>
</dbReference>
<evidence type="ECO:0000256" key="4">
    <source>
        <dbReference type="ARBA" id="ARBA00023015"/>
    </source>
</evidence>
<evidence type="ECO:0000313" key="10">
    <source>
        <dbReference type="EMBL" id="GER05142.1"/>
    </source>
</evidence>
<proteinExistence type="predicted"/>
<feature type="modified residue" description="4-aspartylphosphate" evidence="7">
    <location>
        <position position="54"/>
    </location>
</feature>
<evidence type="ECO:0000259" key="9">
    <source>
        <dbReference type="PROSITE" id="PS50110"/>
    </source>
</evidence>
<dbReference type="GO" id="GO:0043565">
    <property type="term" value="F:sequence-specific DNA binding"/>
    <property type="evidence" value="ECO:0007669"/>
    <property type="project" value="InterPro"/>
</dbReference>
<dbReference type="SUPFAM" id="SSF52172">
    <property type="entry name" value="CheY-like"/>
    <property type="match status" value="1"/>
</dbReference>
<keyword evidence="7" id="KW-0597">Phosphoprotein</keyword>
<dbReference type="Proteomes" id="UP000324996">
    <property type="component" value="Unassembled WGS sequence"/>
</dbReference>
<reference evidence="10 11" key="1">
    <citation type="submission" date="2019-09" db="EMBL/GenBank/DDBJ databases">
        <title>NBRP : Genome information of microbial organism related human and environment.</title>
        <authorList>
            <person name="Hattori M."/>
            <person name="Oshima K."/>
            <person name="Inaba H."/>
            <person name="Suda W."/>
            <person name="Sakamoto M."/>
            <person name="Iino T."/>
            <person name="Kitahara M."/>
            <person name="Oshida Y."/>
            <person name="Iida T."/>
            <person name="Kudo T."/>
            <person name="Itoh T."/>
            <person name="Ohkuma M."/>
        </authorList>
    </citation>
    <scope>NUCLEOTIDE SEQUENCE [LARGE SCALE GENOMIC DNA]</scope>
    <source>
        <strain evidence="10 11">Q-1</strain>
    </source>
</reference>
<keyword evidence="1" id="KW-0547">Nucleotide-binding</keyword>
<keyword evidence="6" id="KW-0804">Transcription</keyword>
<dbReference type="PANTHER" id="PTHR32071">
    <property type="entry name" value="TRANSCRIPTIONAL REGULATORY PROTEIN"/>
    <property type="match status" value="1"/>
</dbReference>
<evidence type="ECO:0000256" key="5">
    <source>
        <dbReference type="ARBA" id="ARBA00023159"/>
    </source>
</evidence>
<dbReference type="InterPro" id="IPR002197">
    <property type="entry name" value="HTH_Fis"/>
</dbReference>
<dbReference type="FunFam" id="3.40.50.300:FF:000006">
    <property type="entry name" value="DNA-binding transcriptional regulator NtrC"/>
    <property type="match status" value="1"/>
</dbReference>
<gene>
    <name evidence="10" type="ORF">JCM17846_28240</name>
</gene>
<protein>
    <submittedName>
        <fullName evidence="10">Sigma-54-dependent Fis family transcriptional regulator</fullName>
    </submittedName>
</protein>
<dbReference type="Pfam" id="PF00158">
    <property type="entry name" value="Sigma54_activat"/>
    <property type="match status" value="1"/>
</dbReference>
<dbReference type="InterPro" id="IPR027417">
    <property type="entry name" value="P-loop_NTPase"/>
</dbReference>
<feature type="domain" description="Sigma-54 factor interaction" evidence="8">
    <location>
        <begin position="154"/>
        <end position="383"/>
    </location>
</feature>
<dbReference type="Pfam" id="PF00072">
    <property type="entry name" value="Response_reg"/>
    <property type="match status" value="1"/>
</dbReference>
<dbReference type="Gene3D" id="3.40.50.2300">
    <property type="match status" value="1"/>
</dbReference>
<dbReference type="AlphaFoldDB" id="A0A5A7NA79"/>
<keyword evidence="11" id="KW-1185">Reference proteome</keyword>
<evidence type="ECO:0000256" key="7">
    <source>
        <dbReference type="PROSITE-ProRule" id="PRU00169"/>
    </source>
</evidence>
<evidence type="ECO:0000313" key="11">
    <source>
        <dbReference type="Proteomes" id="UP000324996"/>
    </source>
</evidence>
<comment type="caution">
    <text evidence="10">The sequence shown here is derived from an EMBL/GenBank/DDBJ whole genome shotgun (WGS) entry which is preliminary data.</text>
</comment>
<dbReference type="InterPro" id="IPR025943">
    <property type="entry name" value="Sigma_54_int_dom_ATP-bd_2"/>
</dbReference>
<dbReference type="SUPFAM" id="SSF46689">
    <property type="entry name" value="Homeodomain-like"/>
    <property type="match status" value="1"/>
</dbReference>
<organism evidence="10 11">
    <name type="scientific">Iodidimonas nitroreducens</name>
    <dbReference type="NCBI Taxonomy" id="1236968"/>
    <lineage>
        <taxon>Bacteria</taxon>
        <taxon>Pseudomonadati</taxon>
        <taxon>Pseudomonadota</taxon>
        <taxon>Alphaproteobacteria</taxon>
        <taxon>Iodidimonadales</taxon>
        <taxon>Iodidimonadaceae</taxon>
        <taxon>Iodidimonas</taxon>
    </lineage>
</organism>
<dbReference type="SUPFAM" id="SSF52540">
    <property type="entry name" value="P-loop containing nucleoside triphosphate hydrolases"/>
    <property type="match status" value="1"/>
</dbReference>
<dbReference type="InterPro" id="IPR011006">
    <property type="entry name" value="CheY-like_superfamily"/>
</dbReference>
<dbReference type="PRINTS" id="PR01590">
    <property type="entry name" value="HTHFIS"/>
</dbReference>
<evidence type="ECO:0000256" key="2">
    <source>
        <dbReference type="ARBA" id="ARBA00022840"/>
    </source>
</evidence>
<evidence type="ECO:0000259" key="8">
    <source>
        <dbReference type="PROSITE" id="PS50045"/>
    </source>
</evidence>
<dbReference type="SMART" id="SM00448">
    <property type="entry name" value="REC"/>
    <property type="match status" value="1"/>
</dbReference>
<keyword evidence="5" id="KW-0010">Activator</keyword>
<dbReference type="Gene3D" id="3.40.50.300">
    <property type="entry name" value="P-loop containing nucleotide triphosphate hydrolases"/>
    <property type="match status" value="1"/>
</dbReference>
<dbReference type="InterPro" id="IPR002078">
    <property type="entry name" value="Sigma_54_int"/>
</dbReference>
<evidence type="ECO:0000256" key="1">
    <source>
        <dbReference type="ARBA" id="ARBA00022741"/>
    </source>
</evidence>
<name>A0A5A7NA79_9PROT</name>
<dbReference type="InterPro" id="IPR058031">
    <property type="entry name" value="AAA_lid_NorR"/>
</dbReference>
<dbReference type="RefSeq" id="WP_042086868.1">
    <property type="nucleotide sequence ID" value="NZ_BKCN01000018.1"/>
</dbReference>
<dbReference type="Gene3D" id="1.10.10.60">
    <property type="entry name" value="Homeodomain-like"/>
    <property type="match status" value="1"/>
</dbReference>
<dbReference type="InterPro" id="IPR009057">
    <property type="entry name" value="Homeodomain-like_sf"/>
</dbReference>
<dbReference type="PROSITE" id="PS00676">
    <property type="entry name" value="SIGMA54_INTERACT_2"/>
    <property type="match status" value="1"/>
</dbReference>
<dbReference type="CDD" id="cd00009">
    <property type="entry name" value="AAA"/>
    <property type="match status" value="1"/>
</dbReference>
<keyword evidence="2" id="KW-0067">ATP-binding</keyword>
<dbReference type="SMART" id="SM00382">
    <property type="entry name" value="AAA"/>
    <property type="match status" value="1"/>
</dbReference>
<dbReference type="PROSITE" id="PS50045">
    <property type="entry name" value="SIGMA54_INTERACT_4"/>
    <property type="match status" value="1"/>
</dbReference>
<dbReference type="Pfam" id="PF02954">
    <property type="entry name" value="HTH_8"/>
    <property type="match status" value="1"/>
</dbReference>
<dbReference type="GO" id="GO:0006355">
    <property type="term" value="P:regulation of DNA-templated transcription"/>
    <property type="evidence" value="ECO:0007669"/>
    <property type="project" value="InterPro"/>
</dbReference>
<feature type="domain" description="Response regulatory" evidence="9">
    <location>
        <begin position="5"/>
        <end position="124"/>
    </location>
</feature>
<accession>A0A5A7NA79</accession>
<dbReference type="Pfam" id="PF25601">
    <property type="entry name" value="AAA_lid_14"/>
    <property type="match status" value="1"/>
</dbReference>
<dbReference type="PANTHER" id="PTHR32071:SF113">
    <property type="entry name" value="ALGINATE BIOSYNTHESIS TRANSCRIPTIONAL REGULATORY PROTEIN ALGB"/>
    <property type="match status" value="1"/>
</dbReference>
<evidence type="ECO:0000256" key="3">
    <source>
        <dbReference type="ARBA" id="ARBA00023012"/>
    </source>
</evidence>
<dbReference type="EMBL" id="BKCN01000018">
    <property type="protein sequence ID" value="GER05142.1"/>
    <property type="molecule type" value="Genomic_DNA"/>
</dbReference>
<keyword evidence="3" id="KW-0902">Two-component regulatory system</keyword>
<dbReference type="GO" id="GO:0000160">
    <property type="term" value="P:phosphorelay signal transduction system"/>
    <property type="evidence" value="ECO:0007669"/>
    <property type="project" value="UniProtKB-KW"/>
</dbReference>